<feature type="chain" id="PRO_5047131947" description="Lipoprotein" evidence="1">
    <location>
        <begin position="25"/>
        <end position="189"/>
    </location>
</feature>
<dbReference type="PROSITE" id="PS51257">
    <property type="entry name" value="PROKAR_LIPOPROTEIN"/>
    <property type="match status" value="1"/>
</dbReference>
<accession>A0ABS1M900</accession>
<evidence type="ECO:0000313" key="2">
    <source>
        <dbReference type="EMBL" id="MBL1077120.1"/>
    </source>
</evidence>
<evidence type="ECO:0008006" key="4">
    <source>
        <dbReference type="Google" id="ProtNLM"/>
    </source>
</evidence>
<dbReference type="Proteomes" id="UP000602198">
    <property type="component" value="Unassembled WGS sequence"/>
</dbReference>
<keyword evidence="1" id="KW-0732">Signal</keyword>
<dbReference type="RefSeq" id="WP_201949787.1">
    <property type="nucleotide sequence ID" value="NZ_JAERRJ010000008.1"/>
</dbReference>
<reference evidence="2 3" key="1">
    <citation type="submission" date="2021-01" db="EMBL/GenBank/DDBJ databases">
        <title>WGS of actinomycetes isolated from Thailand.</title>
        <authorList>
            <person name="Thawai C."/>
        </authorList>
    </citation>
    <scope>NUCLEOTIDE SEQUENCE [LARGE SCALE GENOMIC DNA]</scope>
    <source>
        <strain evidence="2 3">LPG 2</strain>
    </source>
</reference>
<name>A0ABS1M900_9NOCA</name>
<dbReference type="EMBL" id="JAERRJ010000008">
    <property type="protein sequence ID" value="MBL1077120.1"/>
    <property type="molecule type" value="Genomic_DNA"/>
</dbReference>
<evidence type="ECO:0000313" key="3">
    <source>
        <dbReference type="Proteomes" id="UP000602198"/>
    </source>
</evidence>
<comment type="caution">
    <text evidence="2">The sequence shown here is derived from an EMBL/GenBank/DDBJ whole genome shotgun (WGS) entry which is preliminary data.</text>
</comment>
<organism evidence="2 3">
    <name type="scientific">Nocardia acididurans</name>
    <dbReference type="NCBI Taxonomy" id="2802282"/>
    <lineage>
        <taxon>Bacteria</taxon>
        <taxon>Bacillati</taxon>
        <taxon>Actinomycetota</taxon>
        <taxon>Actinomycetes</taxon>
        <taxon>Mycobacteriales</taxon>
        <taxon>Nocardiaceae</taxon>
        <taxon>Nocardia</taxon>
    </lineage>
</organism>
<gene>
    <name evidence="2" type="ORF">JK358_22230</name>
</gene>
<sequence>MNRALMPVVAVALIGTLAGCGSSATTESASPSATSSVVTTTADRTTGLGVASKTTCGVFMTKGQSDKESLLAQVVAENPKWEEGRRMGSMLVSWAEMNCTGDGKADQAIGVALSVDPSTAVDVSQVSTMTCATFRTVDTDDDTGIALMQQLIAEQPQVDKAGPFITLLSMRRACEAPDAANRTLVSLAE</sequence>
<protein>
    <recommendedName>
        <fullName evidence="4">Lipoprotein</fullName>
    </recommendedName>
</protein>
<feature type="signal peptide" evidence="1">
    <location>
        <begin position="1"/>
        <end position="24"/>
    </location>
</feature>
<proteinExistence type="predicted"/>
<keyword evidence="3" id="KW-1185">Reference proteome</keyword>
<evidence type="ECO:0000256" key="1">
    <source>
        <dbReference type="SAM" id="SignalP"/>
    </source>
</evidence>